<evidence type="ECO:0000259" key="6">
    <source>
        <dbReference type="Pfam" id="PF01284"/>
    </source>
</evidence>
<dbReference type="PANTHER" id="PTHR39608:SF1">
    <property type="entry name" value="INTEGRAL MEMBRANE PROTEIN (AFU_ORTHOLOGUE AFUA_5G08640)"/>
    <property type="match status" value="1"/>
</dbReference>
<dbReference type="GO" id="GO:0016020">
    <property type="term" value="C:membrane"/>
    <property type="evidence" value="ECO:0007669"/>
    <property type="project" value="UniProtKB-SubCell"/>
</dbReference>
<dbReference type="GeneID" id="73345043"/>
<feature type="transmembrane region" description="Helical" evidence="5">
    <location>
        <begin position="185"/>
        <end position="208"/>
    </location>
</feature>
<gene>
    <name evidence="7" type="ORF">CLUP02_11064</name>
</gene>
<dbReference type="EMBL" id="CP019477">
    <property type="protein sequence ID" value="UQC85565.1"/>
    <property type="molecule type" value="Genomic_DNA"/>
</dbReference>
<keyword evidence="2 5" id="KW-0812">Transmembrane</keyword>
<dbReference type="Pfam" id="PF01284">
    <property type="entry name" value="MARVEL"/>
    <property type="match status" value="1"/>
</dbReference>
<keyword evidence="3 5" id="KW-1133">Transmembrane helix</keyword>
<evidence type="ECO:0000256" key="2">
    <source>
        <dbReference type="ARBA" id="ARBA00022692"/>
    </source>
</evidence>
<evidence type="ECO:0000313" key="8">
    <source>
        <dbReference type="Proteomes" id="UP000830671"/>
    </source>
</evidence>
<reference evidence="7" key="1">
    <citation type="journal article" date="2021" name="Mol. Plant Microbe Interact.">
        <title>Complete Genome Sequence of the Plant-Pathogenic Fungus Colletotrichum lupini.</title>
        <authorList>
            <person name="Baroncelli R."/>
            <person name="Pensec F."/>
            <person name="Da Lio D."/>
            <person name="Boufleur T."/>
            <person name="Vicente I."/>
            <person name="Sarrocco S."/>
            <person name="Picot A."/>
            <person name="Baraldi E."/>
            <person name="Sukno S."/>
            <person name="Thon M."/>
            <person name="Le Floch G."/>
        </authorList>
    </citation>
    <scope>NUCLEOTIDE SEQUENCE</scope>
    <source>
        <strain evidence="7">IMI 504893</strain>
    </source>
</reference>
<dbReference type="RefSeq" id="XP_049147178.1">
    <property type="nucleotide sequence ID" value="XM_049290033.1"/>
</dbReference>
<evidence type="ECO:0000313" key="7">
    <source>
        <dbReference type="EMBL" id="UQC85565.1"/>
    </source>
</evidence>
<feature type="transmembrane region" description="Helical" evidence="5">
    <location>
        <begin position="76"/>
        <end position="99"/>
    </location>
</feature>
<protein>
    <recommendedName>
        <fullName evidence="6">MARVEL domain-containing protein</fullName>
    </recommendedName>
</protein>
<accession>A0A9Q8WK50</accession>
<keyword evidence="8" id="KW-1185">Reference proteome</keyword>
<dbReference type="AlphaFoldDB" id="A0A9Q8WK50"/>
<sequence>MAYPEERLINRVISSHTFPFHSDSSSIRQQDQQTFPVRQTLPSSQAAPNFSYQLLSKLVKEPPSPITMAIDRIVQFVLRGAQLVFAAIVAGITGAYLHATQNTSSWDNGRYIYTIVVASLSLLFALIWLLPFSGSFIHWPMDIFLSILWFVAFGLLVNLVGDGCGPIFDWSNVSPRGDACGRNKANIAFCFLSAIVWLASALVGLFWVRRRTAVADSRPAHTGRRRWYRSSRV</sequence>
<evidence type="ECO:0000256" key="3">
    <source>
        <dbReference type="ARBA" id="ARBA00022989"/>
    </source>
</evidence>
<dbReference type="KEGG" id="clup:CLUP02_11064"/>
<feature type="domain" description="MARVEL" evidence="6">
    <location>
        <begin position="74"/>
        <end position="202"/>
    </location>
</feature>
<keyword evidence="4 5" id="KW-0472">Membrane</keyword>
<evidence type="ECO:0000256" key="4">
    <source>
        <dbReference type="ARBA" id="ARBA00023136"/>
    </source>
</evidence>
<comment type="subcellular location">
    <subcellularLocation>
        <location evidence="1">Membrane</location>
        <topology evidence="1">Multi-pass membrane protein</topology>
    </subcellularLocation>
</comment>
<evidence type="ECO:0000256" key="1">
    <source>
        <dbReference type="ARBA" id="ARBA00004141"/>
    </source>
</evidence>
<proteinExistence type="predicted"/>
<name>A0A9Q8WK50_9PEZI</name>
<feature type="transmembrane region" description="Helical" evidence="5">
    <location>
        <begin position="111"/>
        <end position="131"/>
    </location>
</feature>
<dbReference type="PANTHER" id="PTHR39608">
    <property type="entry name" value="INTEGRAL MEMBRANE PROTEIN (AFU_ORTHOLOGUE AFUA_5G08640)"/>
    <property type="match status" value="1"/>
</dbReference>
<dbReference type="InterPro" id="IPR008253">
    <property type="entry name" value="Marvel"/>
</dbReference>
<evidence type="ECO:0000256" key="5">
    <source>
        <dbReference type="SAM" id="Phobius"/>
    </source>
</evidence>
<organism evidence="7 8">
    <name type="scientific">Colletotrichum lupini</name>
    <dbReference type="NCBI Taxonomy" id="145971"/>
    <lineage>
        <taxon>Eukaryota</taxon>
        <taxon>Fungi</taxon>
        <taxon>Dikarya</taxon>
        <taxon>Ascomycota</taxon>
        <taxon>Pezizomycotina</taxon>
        <taxon>Sordariomycetes</taxon>
        <taxon>Hypocreomycetidae</taxon>
        <taxon>Glomerellales</taxon>
        <taxon>Glomerellaceae</taxon>
        <taxon>Colletotrichum</taxon>
        <taxon>Colletotrichum acutatum species complex</taxon>
    </lineage>
</organism>
<feature type="transmembrane region" description="Helical" evidence="5">
    <location>
        <begin position="143"/>
        <end position="161"/>
    </location>
</feature>
<dbReference type="Proteomes" id="UP000830671">
    <property type="component" value="Chromosome 5"/>
</dbReference>